<dbReference type="RefSeq" id="WP_218545362.1">
    <property type="nucleotide sequence ID" value="NZ_JAGSPD010000004.1"/>
</dbReference>
<accession>A0A9X1F7K6</accession>
<dbReference type="PANTHER" id="PTHR43265">
    <property type="entry name" value="ESTERASE ESTD"/>
    <property type="match status" value="1"/>
</dbReference>
<protein>
    <submittedName>
        <fullName evidence="1">Uncharacterized protein</fullName>
    </submittedName>
</protein>
<organism evidence="1 2">
    <name type="scientific">Winogradskyella luteola</name>
    <dbReference type="NCBI Taxonomy" id="2828330"/>
    <lineage>
        <taxon>Bacteria</taxon>
        <taxon>Pseudomonadati</taxon>
        <taxon>Bacteroidota</taxon>
        <taxon>Flavobacteriia</taxon>
        <taxon>Flavobacteriales</taxon>
        <taxon>Flavobacteriaceae</taxon>
        <taxon>Winogradskyella</taxon>
    </lineage>
</organism>
<name>A0A9X1F7K6_9FLAO</name>
<proteinExistence type="predicted"/>
<dbReference type="InterPro" id="IPR053145">
    <property type="entry name" value="AB_hydrolase_Est10"/>
</dbReference>
<evidence type="ECO:0000313" key="1">
    <source>
        <dbReference type="EMBL" id="MBV7268816.1"/>
    </source>
</evidence>
<dbReference type="PANTHER" id="PTHR43265:SF1">
    <property type="entry name" value="ESTERASE ESTD"/>
    <property type="match status" value="1"/>
</dbReference>
<dbReference type="EMBL" id="JAGSPD010000004">
    <property type="protein sequence ID" value="MBV7268816.1"/>
    <property type="molecule type" value="Genomic_DNA"/>
</dbReference>
<gene>
    <name evidence="1" type="ORF">KCG49_06420</name>
</gene>
<evidence type="ECO:0000313" key="2">
    <source>
        <dbReference type="Proteomes" id="UP001138894"/>
    </source>
</evidence>
<dbReference type="GO" id="GO:0052689">
    <property type="term" value="F:carboxylic ester hydrolase activity"/>
    <property type="evidence" value="ECO:0007669"/>
    <property type="project" value="TreeGrafter"/>
</dbReference>
<comment type="caution">
    <text evidence="1">The sequence shown here is derived from an EMBL/GenBank/DDBJ whole genome shotgun (WGS) entry which is preliminary data.</text>
</comment>
<sequence>MKKTILVLFGILLFIGNSDAQELGRRPNLGVSLQPLTPQISKELSYQGNAKTFVKEVHKNTTGANLKIQEKDILIDYGGVPVGSGFYNLIKDKYREGDKITATVFRNGKVKKLKGKVVGTIKESSIYADIIYDYVDFEGKLRSILYLPKDKLHKDLPVIYYVQGFSCASIEQINNYKNSSVNQLIEGFIKKGYAVYRVEKLGMGDSMNNKHCVEVDAKTEIDGFREGLKRLKEYKYINSNNIFIWGHSLGAMQAPFIARDIGVRGIIGYGYVAKSWYDYIIDIFTVQLPIIENISYGGMQEKINSLRMPLYEFLYEDESLKTLIDKYPVEDMEFIFKALGYNGQTIMGRNPIFLQSLNKMNLLKEHQEIKIPTLSLYGASDLAAIGGGFSVKLIANAINQVAPGKGFYKIIPETNHHLSKVGSIEDNVKVLNAKQTWQNAQENFNEDIIVITDEWIKKQIMMD</sequence>
<keyword evidence="2" id="KW-1185">Reference proteome</keyword>
<dbReference type="Proteomes" id="UP001138894">
    <property type="component" value="Unassembled WGS sequence"/>
</dbReference>
<dbReference type="AlphaFoldDB" id="A0A9X1F7K6"/>
<reference evidence="1" key="1">
    <citation type="submission" date="2021-04" db="EMBL/GenBank/DDBJ databases">
        <authorList>
            <person name="Pira H."/>
            <person name="Risdian C."/>
            <person name="Wink J."/>
        </authorList>
    </citation>
    <scope>NUCLEOTIDE SEQUENCE</scope>
    <source>
        <strain evidence="1">WHY3</strain>
    </source>
</reference>